<evidence type="ECO:0000256" key="1">
    <source>
        <dbReference type="ARBA" id="ARBA00022593"/>
    </source>
</evidence>
<dbReference type="GO" id="GO:0005778">
    <property type="term" value="C:peroxisomal membrane"/>
    <property type="evidence" value="ECO:0007669"/>
    <property type="project" value="UniProtKB-SubCell"/>
</dbReference>
<comment type="caution">
    <text evidence="6">The sequence shown here is derived from an EMBL/GenBank/DDBJ whole genome shotgun (WGS) entry which is preliminary data.</text>
</comment>
<gene>
    <name evidence="6" type="ORF">B0T10DRAFT_73294</name>
</gene>
<evidence type="ECO:0000256" key="5">
    <source>
        <dbReference type="SAM" id="MobiDB-lite"/>
    </source>
</evidence>
<organism evidence="6 7">
    <name type="scientific">Thelonectria olida</name>
    <dbReference type="NCBI Taxonomy" id="1576542"/>
    <lineage>
        <taxon>Eukaryota</taxon>
        <taxon>Fungi</taxon>
        <taxon>Dikarya</taxon>
        <taxon>Ascomycota</taxon>
        <taxon>Pezizomycotina</taxon>
        <taxon>Sordariomycetes</taxon>
        <taxon>Hypocreomycetidae</taxon>
        <taxon>Hypocreales</taxon>
        <taxon>Nectriaceae</taxon>
        <taxon>Thelonectria</taxon>
    </lineage>
</organism>
<evidence type="ECO:0000256" key="4">
    <source>
        <dbReference type="ARBA" id="ARBA00046271"/>
    </source>
</evidence>
<keyword evidence="1" id="KW-0962">Peroxisome biogenesis</keyword>
<dbReference type="EMBL" id="JAGPYM010000014">
    <property type="protein sequence ID" value="KAH6887583.1"/>
    <property type="molecule type" value="Genomic_DNA"/>
</dbReference>
<dbReference type="Pfam" id="PF05648">
    <property type="entry name" value="PEX11"/>
    <property type="match status" value="1"/>
</dbReference>
<dbReference type="OrthoDB" id="3636394at2759"/>
<feature type="region of interest" description="Disordered" evidence="5">
    <location>
        <begin position="175"/>
        <end position="202"/>
    </location>
</feature>
<reference evidence="6 7" key="1">
    <citation type="journal article" date="2021" name="Nat. Commun.">
        <title>Genetic determinants of endophytism in the Arabidopsis root mycobiome.</title>
        <authorList>
            <person name="Mesny F."/>
            <person name="Miyauchi S."/>
            <person name="Thiergart T."/>
            <person name="Pickel B."/>
            <person name="Atanasova L."/>
            <person name="Karlsson M."/>
            <person name="Huettel B."/>
            <person name="Barry K.W."/>
            <person name="Haridas S."/>
            <person name="Chen C."/>
            <person name="Bauer D."/>
            <person name="Andreopoulos W."/>
            <person name="Pangilinan J."/>
            <person name="LaButti K."/>
            <person name="Riley R."/>
            <person name="Lipzen A."/>
            <person name="Clum A."/>
            <person name="Drula E."/>
            <person name="Henrissat B."/>
            <person name="Kohler A."/>
            <person name="Grigoriev I.V."/>
            <person name="Martin F.M."/>
            <person name="Hacquard S."/>
        </authorList>
    </citation>
    <scope>NUCLEOTIDE SEQUENCE [LARGE SCALE GENOMIC DNA]</scope>
    <source>
        <strain evidence="6 7">MPI-CAGE-CH-0241</strain>
    </source>
</reference>
<evidence type="ECO:0000256" key="2">
    <source>
        <dbReference type="ARBA" id="ARBA00023136"/>
    </source>
</evidence>
<evidence type="ECO:0000313" key="6">
    <source>
        <dbReference type="EMBL" id="KAH6887583.1"/>
    </source>
</evidence>
<protein>
    <submittedName>
        <fullName evidence="6">Peroxisomal biogenesis factor 11</fullName>
    </submittedName>
</protein>
<comment type="subcellular location">
    <subcellularLocation>
        <location evidence="4">Peroxisome membrane</location>
    </subcellularLocation>
</comment>
<keyword evidence="3" id="KW-0576">Peroxisome</keyword>
<keyword evidence="2" id="KW-0472">Membrane</keyword>
<name>A0A9P8W1W4_9HYPO</name>
<dbReference type="PANTHER" id="PTHR12652:SF23">
    <property type="entry name" value="MICROBODY (PEROXISOME) PROLIFERATION PROTEIN PEROXIN 11B (EUROFUNG)"/>
    <property type="match status" value="1"/>
</dbReference>
<dbReference type="PANTHER" id="PTHR12652">
    <property type="entry name" value="PEROXISOMAL BIOGENESIS FACTOR 11"/>
    <property type="match status" value="1"/>
</dbReference>
<dbReference type="AlphaFoldDB" id="A0A9P8W1W4"/>
<dbReference type="GO" id="GO:0016559">
    <property type="term" value="P:peroxisome fission"/>
    <property type="evidence" value="ECO:0007669"/>
    <property type="project" value="InterPro"/>
</dbReference>
<accession>A0A9P8W1W4</accession>
<dbReference type="Proteomes" id="UP000777438">
    <property type="component" value="Unassembled WGS sequence"/>
</dbReference>
<evidence type="ECO:0000256" key="3">
    <source>
        <dbReference type="ARBA" id="ARBA00023140"/>
    </source>
</evidence>
<proteinExistence type="predicted"/>
<evidence type="ECO:0000313" key="7">
    <source>
        <dbReference type="Proteomes" id="UP000777438"/>
    </source>
</evidence>
<keyword evidence="7" id="KW-1185">Reference proteome</keyword>
<sequence length="270" mass="29501">MAKTTTYAQFVAFGTDLVGLERLLRLFQAACSVLISYPLLLAALVPKPTSEAQLAVKAVGLGALRGQLNVSRRFIRLFRFMDTLNAGFDAYVAPEKNLEVWLDVVSKTCLGMFGMIETLTLVDLIGIPGLEVFGPARSSEIDAQSQYFWFFGLATSVTISLIKLSKVNVPPIAEKEQEKPTKTVSEKADEKEDTKEKAAKDAEEKKRLKEVAAKKKVLLRSIVSDVVDMLLPGSAIGFVKISGASVSSAMFFTTLTTGWAAWDRIGARLQ</sequence>
<dbReference type="InterPro" id="IPR008733">
    <property type="entry name" value="PEX11"/>
</dbReference>